<dbReference type="STRING" id="44933.SAMN05660971_01491"/>
<name>A0A1M7DUV3_9GAMM</name>
<dbReference type="OrthoDB" id="6179557at2"/>
<protein>
    <submittedName>
        <fullName evidence="3">Uncharacterized protein</fullName>
    </submittedName>
</protein>
<dbReference type="Proteomes" id="UP000321726">
    <property type="component" value="Unassembled WGS sequence"/>
</dbReference>
<evidence type="ECO:0000313" key="5">
    <source>
        <dbReference type="Proteomes" id="UP000321726"/>
    </source>
</evidence>
<feature type="region of interest" description="Disordered" evidence="1">
    <location>
        <begin position="380"/>
        <end position="399"/>
    </location>
</feature>
<dbReference type="EMBL" id="BJXU01000032">
    <property type="protein sequence ID" value="GEN22969.1"/>
    <property type="molecule type" value="Genomic_DNA"/>
</dbReference>
<reference evidence="3 4" key="1">
    <citation type="submission" date="2016-11" db="EMBL/GenBank/DDBJ databases">
        <authorList>
            <person name="Jaros S."/>
            <person name="Januszkiewicz K."/>
            <person name="Wedrychowicz H."/>
        </authorList>
    </citation>
    <scope>NUCLEOTIDE SEQUENCE [LARGE SCALE GENOMIC DNA]</scope>
    <source>
        <strain evidence="3 4">DSM 4740</strain>
    </source>
</reference>
<feature type="region of interest" description="Disordered" evidence="1">
    <location>
        <begin position="238"/>
        <end position="262"/>
    </location>
</feature>
<evidence type="ECO:0000256" key="1">
    <source>
        <dbReference type="SAM" id="MobiDB-lite"/>
    </source>
</evidence>
<proteinExistence type="predicted"/>
<organism evidence="3 4">
    <name type="scientific">Halomonas cupida</name>
    <dbReference type="NCBI Taxonomy" id="44933"/>
    <lineage>
        <taxon>Bacteria</taxon>
        <taxon>Pseudomonadati</taxon>
        <taxon>Pseudomonadota</taxon>
        <taxon>Gammaproteobacteria</taxon>
        <taxon>Oceanospirillales</taxon>
        <taxon>Halomonadaceae</taxon>
        <taxon>Halomonas</taxon>
    </lineage>
</organism>
<feature type="compositionally biased region" description="Polar residues" evidence="1">
    <location>
        <begin position="390"/>
        <end position="399"/>
    </location>
</feature>
<evidence type="ECO:0000313" key="4">
    <source>
        <dbReference type="Proteomes" id="UP000184123"/>
    </source>
</evidence>
<reference evidence="2 5" key="2">
    <citation type="submission" date="2019-07" db="EMBL/GenBank/DDBJ databases">
        <title>Whole genome shotgun sequence of Halomonas cupida NBRC 102219.</title>
        <authorList>
            <person name="Hosoyama A."/>
            <person name="Uohara A."/>
            <person name="Ohji S."/>
            <person name="Ichikawa N."/>
        </authorList>
    </citation>
    <scope>NUCLEOTIDE SEQUENCE [LARGE SCALE GENOMIC DNA]</scope>
    <source>
        <strain evidence="2 5">NBRC 102219</strain>
    </source>
</reference>
<dbReference type="RefSeq" id="WP_073434390.1">
    <property type="nucleotide sequence ID" value="NZ_BJXU01000032.1"/>
</dbReference>
<dbReference type="Proteomes" id="UP000184123">
    <property type="component" value="Unassembled WGS sequence"/>
</dbReference>
<evidence type="ECO:0000313" key="3">
    <source>
        <dbReference type="EMBL" id="SHL83236.1"/>
    </source>
</evidence>
<keyword evidence="5" id="KW-1185">Reference proteome</keyword>
<evidence type="ECO:0000313" key="2">
    <source>
        <dbReference type="EMBL" id="GEN22969.1"/>
    </source>
</evidence>
<gene>
    <name evidence="2" type="ORF">HCU01_09180</name>
    <name evidence="3" type="ORF">SAMN05660971_01491</name>
</gene>
<accession>A0A1M7DUV3</accession>
<dbReference type="AlphaFoldDB" id="A0A1M7DUV3"/>
<dbReference type="EMBL" id="FRCA01000003">
    <property type="protein sequence ID" value="SHL83236.1"/>
    <property type="molecule type" value="Genomic_DNA"/>
</dbReference>
<sequence>MSRASIYDLLQQRAQPVVEQPVVVEERSHFRADRLRLLDGVALTAAGVLAMGSVPEAARVELSEDMRGPDGFQLMACAVKEVIPVGESRLRRLDPKALRLHELIQTILLDALMMLEALPENGRFDIVLSAPLRSGEAASLLLEQIQQAVAETEYGERLGDIRHSAVGWDPHTCLAVSESGGHPHVLWLCADSLINATDVGRLDRRGLLMKASRSVGLAPGEAAVALLMQRVSEEDDAESASGWRLDSAIEQEHAPRSSRTRQGGATLVIKDLLEKSWPEAAADTESEAPSRIVMDALGVSGSVTDVAGPLTDRWRGIDLTDNGVSVDRWCGWPGEALTALQLLLAIAPLGDGESALVLNVVEERSSRGMALRSCAVSGDGAAAGEDAEGTSANGEGNAT</sequence>